<gene>
    <name evidence="2" type="ORF">ARB_04395</name>
</gene>
<comment type="caution">
    <text evidence="2">The sequence shown here is derived from an EMBL/GenBank/DDBJ whole genome shotgun (WGS) entry which is preliminary data.</text>
</comment>
<protein>
    <submittedName>
        <fullName evidence="2">Uncharacterized protein</fullName>
    </submittedName>
</protein>
<accession>D4AJE5</accession>
<evidence type="ECO:0000256" key="1">
    <source>
        <dbReference type="SAM" id="MobiDB-lite"/>
    </source>
</evidence>
<dbReference type="GeneID" id="9522358"/>
<keyword evidence="3" id="KW-1185">Reference proteome</keyword>
<dbReference type="EMBL" id="ABSU01000001">
    <property type="protein sequence ID" value="EFE36868.1"/>
    <property type="molecule type" value="Genomic_DNA"/>
</dbReference>
<dbReference type="Proteomes" id="UP000008866">
    <property type="component" value="Unassembled WGS sequence"/>
</dbReference>
<dbReference type="HOGENOM" id="CLU_3242462_0_0_1"/>
<reference evidence="3" key="1">
    <citation type="journal article" date="2011" name="Genome Biol.">
        <title>Comparative and functional genomics provide insights into the pathogenicity of dermatophytic fungi.</title>
        <authorList>
            <person name="Burmester A."/>
            <person name="Shelest E."/>
            <person name="Gloeckner G."/>
            <person name="Heddergott C."/>
            <person name="Schindler S."/>
            <person name="Staib P."/>
            <person name="Heidel A."/>
            <person name="Felder M."/>
            <person name="Petzold A."/>
            <person name="Szafranski K."/>
            <person name="Feuermann M."/>
            <person name="Pedruzzi I."/>
            <person name="Priebe S."/>
            <person name="Groth M."/>
            <person name="Winkler R."/>
            <person name="Li W."/>
            <person name="Kniemeyer O."/>
            <person name="Schroeckh V."/>
            <person name="Hertweck C."/>
            <person name="Hube B."/>
            <person name="White T.C."/>
            <person name="Platzer M."/>
            <person name="Guthke R."/>
            <person name="Heitman J."/>
            <person name="Woestemeyer J."/>
            <person name="Zipfel P.F."/>
            <person name="Monod M."/>
            <person name="Brakhage A.A."/>
        </authorList>
    </citation>
    <scope>NUCLEOTIDE SEQUENCE [LARGE SCALE GENOMIC DNA]</scope>
    <source>
        <strain evidence="3">ATCC MYA-4681 / CBS 112371</strain>
    </source>
</reference>
<feature type="compositionally biased region" description="Basic and acidic residues" evidence="1">
    <location>
        <begin position="17"/>
        <end position="29"/>
    </location>
</feature>
<evidence type="ECO:0000313" key="2">
    <source>
        <dbReference type="EMBL" id="EFE36868.1"/>
    </source>
</evidence>
<sequence>MEEEEEEEEEEDGGGETDEKTTGEAEDVVRPASTALNNTNKLERSPR</sequence>
<dbReference type="KEGG" id="abe:ARB_04395"/>
<organism evidence="2 3">
    <name type="scientific">Arthroderma benhamiae (strain ATCC MYA-4681 / CBS 112371)</name>
    <name type="common">Trichophyton mentagrophytes</name>
    <dbReference type="NCBI Taxonomy" id="663331"/>
    <lineage>
        <taxon>Eukaryota</taxon>
        <taxon>Fungi</taxon>
        <taxon>Dikarya</taxon>
        <taxon>Ascomycota</taxon>
        <taxon>Pezizomycotina</taxon>
        <taxon>Eurotiomycetes</taxon>
        <taxon>Eurotiomycetidae</taxon>
        <taxon>Onygenales</taxon>
        <taxon>Arthrodermataceae</taxon>
        <taxon>Trichophyton</taxon>
    </lineage>
</organism>
<proteinExistence type="predicted"/>
<dbReference type="AlphaFoldDB" id="D4AJE5"/>
<feature type="compositionally biased region" description="Acidic residues" evidence="1">
    <location>
        <begin position="1"/>
        <end position="16"/>
    </location>
</feature>
<dbReference type="RefSeq" id="XP_003017513.1">
    <property type="nucleotide sequence ID" value="XM_003017467.1"/>
</dbReference>
<name>D4AJE5_ARTBC</name>
<evidence type="ECO:0000313" key="3">
    <source>
        <dbReference type="Proteomes" id="UP000008866"/>
    </source>
</evidence>
<feature type="region of interest" description="Disordered" evidence="1">
    <location>
        <begin position="1"/>
        <end position="47"/>
    </location>
</feature>